<dbReference type="PROSITE" id="PS50179">
    <property type="entry name" value="VHS"/>
    <property type="match status" value="1"/>
</dbReference>
<comment type="subcellular location">
    <subcellularLocation>
        <location evidence="1">Chromosome</location>
    </subcellularLocation>
</comment>
<keyword evidence="5" id="KW-0227">DNA damage</keyword>
<dbReference type="SUPFAM" id="SSF48464">
    <property type="entry name" value="ENTH/VHS domain"/>
    <property type="match status" value="1"/>
</dbReference>
<feature type="compositionally biased region" description="Low complexity" evidence="10">
    <location>
        <begin position="227"/>
        <end position="238"/>
    </location>
</feature>
<sequence>MDINSRNKISDLIKEATNTGSLTLSTEHVQQIKSLLKVSNTNVKSAFDLLMDRLKTKHSQVRISTLNIINEIFMRSKYFRELVCNVLSILFELTLGLNLNNPLPPPADSSRVLKSKALEFIEKWYEAYGPHYNLLKNAYNYLKNSLKLDFPDIRNQASQRDREEQERKEKTQSLLRLKYTKLTDEFDEITTNINSIITVMEETFKTVIPDPSTNFDNLFGSDDEDYNNNNNENNQSQDNDNEQDELPDILRSGGFGSTNYSITVTLDNEKEADSDQGFDKEKILLLQDNLTELERIQNLIINDWYNTLIKININPVADTEYSNYLRKVVDTQTKINNVKGRCKDIGVEPFQHSKDMNNNNVNGSLDEIRESEELLEGVEFEDANTLTFSTTTTTTTTTTTSYDQEQEDQDGEKKIYRPYFKRDFEHNPDDVPEEERIEDLLKRAPVVPANPTLFYWGEKEIEIGSGVQREHRFLGESDAPTISMSAFQSLNQMTAIYTPPPRKPSKPCNFPLKNGGLCPRKDFEICPFHGKIIDRDENGNPLNGGGDDNDENNVSIEQQSNSENGETTPPLYNPNAFKETPKKRKVNPNLTDISEKDTTKFKLEKILSKKR</sequence>
<dbReference type="Pfam" id="PF09740">
    <property type="entry name" value="DUF2043"/>
    <property type="match status" value="1"/>
</dbReference>
<dbReference type="OrthoDB" id="5594015at2759"/>
<dbReference type="Proteomes" id="UP000695562">
    <property type="component" value="Unassembled WGS sequence"/>
</dbReference>
<dbReference type="EMBL" id="AJWJ01000006">
    <property type="protein sequence ID" value="KAF2078372.1"/>
    <property type="molecule type" value="Genomic_DNA"/>
</dbReference>
<evidence type="ECO:0000256" key="4">
    <source>
        <dbReference type="ARBA" id="ARBA00022723"/>
    </source>
</evidence>
<proteinExistence type="inferred from homology"/>
<feature type="compositionally biased region" description="Polar residues" evidence="10">
    <location>
        <begin position="554"/>
        <end position="567"/>
    </location>
</feature>
<dbReference type="Pfam" id="PF20867">
    <property type="entry name" value="UVSSA_N"/>
    <property type="match status" value="1"/>
</dbReference>
<comment type="caution">
    <text evidence="12">The sequence shown here is derived from an EMBL/GenBank/DDBJ whole genome shotgun (WGS) entry which is preliminary data.</text>
</comment>
<evidence type="ECO:0000256" key="2">
    <source>
        <dbReference type="ARBA" id="ARBA00009240"/>
    </source>
</evidence>
<reference evidence="12" key="1">
    <citation type="submission" date="2020-01" db="EMBL/GenBank/DDBJ databases">
        <title>Development of genomics and gene disruption for Polysphondylium violaceum indicates a role for the polyketide synthase stlB in stalk morphogenesis.</title>
        <authorList>
            <person name="Narita B."/>
            <person name="Kawabe Y."/>
            <person name="Kin K."/>
            <person name="Saito T."/>
            <person name="Gibbs R."/>
            <person name="Kuspa A."/>
            <person name="Muzny D."/>
            <person name="Queller D."/>
            <person name="Richards S."/>
            <person name="Strassman J."/>
            <person name="Sucgang R."/>
            <person name="Worley K."/>
            <person name="Schaap P."/>
        </authorList>
    </citation>
    <scope>NUCLEOTIDE SEQUENCE</scope>
    <source>
        <strain evidence="12">QSvi11</strain>
    </source>
</reference>
<dbReference type="GO" id="GO:0009411">
    <property type="term" value="P:response to UV"/>
    <property type="evidence" value="ECO:0007669"/>
    <property type="project" value="InterPro"/>
</dbReference>
<dbReference type="GO" id="GO:0043130">
    <property type="term" value="F:ubiquitin binding"/>
    <property type="evidence" value="ECO:0007669"/>
    <property type="project" value="InterPro"/>
</dbReference>
<feature type="region of interest" description="Disordered" evidence="10">
    <location>
        <begin position="390"/>
        <end position="411"/>
    </location>
</feature>
<organism evidence="12 13">
    <name type="scientific">Polysphondylium violaceum</name>
    <dbReference type="NCBI Taxonomy" id="133409"/>
    <lineage>
        <taxon>Eukaryota</taxon>
        <taxon>Amoebozoa</taxon>
        <taxon>Evosea</taxon>
        <taxon>Eumycetozoa</taxon>
        <taxon>Dictyostelia</taxon>
        <taxon>Dictyosteliales</taxon>
        <taxon>Dictyosteliaceae</taxon>
        <taxon>Polysphondylium</taxon>
    </lineage>
</organism>
<dbReference type="GO" id="GO:0035091">
    <property type="term" value="F:phosphatidylinositol binding"/>
    <property type="evidence" value="ECO:0007669"/>
    <property type="project" value="InterPro"/>
</dbReference>
<evidence type="ECO:0000256" key="7">
    <source>
        <dbReference type="ARBA" id="ARBA00022833"/>
    </source>
</evidence>
<keyword evidence="3" id="KW-0158">Chromosome</keyword>
<feature type="region of interest" description="Disordered" evidence="10">
    <location>
        <begin position="534"/>
        <end position="591"/>
    </location>
</feature>
<dbReference type="GO" id="GO:0008270">
    <property type="term" value="F:zinc ion binding"/>
    <property type="evidence" value="ECO:0007669"/>
    <property type="project" value="UniProtKB-KW"/>
</dbReference>
<keyword evidence="4" id="KW-0479">Metal-binding</keyword>
<dbReference type="InterPro" id="IPR002014">
    <property type="entry name" value="VHS_dom"/>
</dbReference>
<dbReference type="PANTHER" id="PTHR28670">
    <property type="entry name" value="UV-STIMULATED SCAFFOLD PROTEIN A"/>
    <property type="match status" value="1"/>
</dbReference>
<keyword evidence="7" id="KW-0862">Zinc</keyword>
<evidence type="ECO:0000256" key="1">
    <source>
        <dbReference type="ARBA" id="ARBA00004286"/>
    </source>
</evidence>
<evidence type="ECO:0000256" key="6">
    <source>
        <dbReference type="ARBA" id="ARBA00022771"/>
    </source>
</evidence>
<dbReference type="PANTHER" id="PTHR28670:SF1">
    <property type="entry name" value="UV-STIMULATED SCAFFOLD PROTEIN A"/>
    <property type="match status" value="1"/>
</dbReference>
<accession>A0A8J4Q4W9</accession>
<evidence type="ECO:0000256" key="5">
    <source>
        <dbReference type="ARBA" id="ARBA00022763"/>
    </source>
</evidence>
<feature type="region of interest" description="Disordered" evidence="10">
    <location>
        <begin position="215"/>
        <end position="254"/>
    </location>
</feature>
<keyword evidence="8" id="KW-0175">Coiled coil</keyword>
<name>A0A8J4Q4W9_9MYCE</name>
<dbReference type="GO" id="GO:0006283">
    <property type="term" value="P:transcription-coupled nucleotide-excision repair"/>
    <property type="evidence" value="ECO:0007669"/>
    <property type="project" value="TreeGrafter"/>
</dbReference>
<dbReference type="InterPro" id="IPR018610">
    <property type="entry name" value="UVSSA"/>
</dbReference>
<dbReference type="GO" id="GO:0000993">
    <property type="term" value="F:RNA polymerase II complex binding"/>
    <property type="evidence" value="ECO:0007669"/>
    <property type="project" value="TreeGrafter"/>
</dbReference>
<evidence type="ECO:0000256" key="3">
    <source>
        <dbReference type="ARBA" id="ARBA00022454"/>
    </source>
</evidence>
<comment type="similarity">
    <text evidence="2">Belongs to the UVSSA family.</text>
</comment>
<dbReference type="InterPro" id="IPR008942">
    <property type="entry name" value="ENTH_VHS"/>
</dbReference>
<evidence type="ECO:0000256" key="10">
    <source>
        <dbReference type="SAM" id="MobiDB-lite"/>
    </source>
</evidence>
<feature type="domain" description="VHS" evidence="11">
    <location>
        <begin position="16"/>
        <end position="143"/>
    </location>
</feature>
<evidence type="ECO:0000256" key="8">
    <source>
        <dbReference type="ARBA" id="ARBA00023054"/>
    </source>
</evidence>
<dbReference type="AlphaFoldDB" id="A0A8J4Q4W9"/>
<gene>
    <name evidence="12" type="ORF">CYY_000356</name>
</gene>
<protein>
    <recommendedName>
        <fullName evidence="11">VHS domain-containing protein</fullName>
    </recommendedName>
</protein>
<evidence type="ECO:0000256" key="9">
    <source>
        <dbReference type="ARBA" id="ARBA00023204"/>
    </source>
</evidence>
<dbReference type="InterPro" id="IPR049431">
    <property type="entry name" value="UVSSA_C"/>
</dbReference>
<keyword evidence="6" id="KW-0863">Zinc-finger</keyword>
<evidence type="ECO:0000313" key="13">
    <source>
        <dbReference type="Proteomes" id="UP000695562"/>
    </source>
</evidence>
<evidence type="ECO:0000259" key="11">
    <source>
        <dbReference type="PROSITE" id="PS50179"/>
    </source>
</evidence>
<evidence type="ECO:0000313" key="12">
    <source>
        <dbReference type="EMBL" id="KAF2078372.1"/>
    </source>
</evidence>
<keyword evidence="9" id="KW-0234">DNA repair</keyword>
<dbReference type="GO" id="GO:0005694">
    <property type="term" value="C:chromosome"/>
    <property type="evidence" value="ECO:0007669"/>
    <property type="project" value="UniProtKB-SubCell"/>
</dbReference>
<dbReference type="InterPro" id="IPR049408">
    <property type="entry name" value="UVSSA_N_a-solenoid_rpt"/>
</dbReference>
<feature type="compositionally biased region" description="Low complexity" evidence="10">
    <location>
        <begin position="390"/>
        <end position="400"/>
    </location>
</feature>
<keyword evidence="13" id="KW-1185">Reference proteome</keyword>
<dbReference type="Gene3D" id="1.25.40.90">
    <property type="match status" value="1"/>
</dbReference>